<dbReference type="KEGG" id="soh:D1869_13950"/>
<feature type="transmembrane region" description="Helical" evidence="1">
    <location>
        <begin position="75"/>
        <end position="94"/>
    </location>
</feature>
<reference evidence="2 5" key="2">
    <citation type="submission" date="2020-08" db="EMBL/GenBank/DDBJ databases">
        <title>Genomic Encyclopedia of Type Strains, Phase IV (KMG-IV): sequencing the most valuable type-strain genomes for metagenomic binning, comparative biology and taxonomic classification.</title>
        <authorList>
            <person name="Goeker M."/>
        </authorList>
    </citation>
    <scope>NUCLEOTIDE SEQUENCE [LARGE SCALE GENOMIC DNA]</scope>
    <source>
        <strain evidence="2 5">DSM 12421</strain>
    </source>
</reference>
<keyword evidence="4" id="KW-1185">Reference proteome</keyword>
<feature type="transmembrane region" description="Helical" evidence="1">
    <location>
        <begin position="49"/>
        <end position="69"/>
    </location>
</feature>
<evidence type="ECO:0000313" key="5">
    <source>
        <dbReference type="Proteomes" id="UP000582213"/>
    </source>
</evidence>
<keyword evidence="1" id="KW-1133">Transmembrane helix</keyword>
<proteinExistence type="predicted"/>
<dbReference type="RefSeq" id="WP_156015655.1">
    <property type="nucleotide sequence ID" value="NZ_CP045484.1"/>
</dbReference>
<evidence type="ECO:0000313" key="4">
    <source>
        <dbReference type="Proteomes" id="UP000427373"/>
    </source>
</evidence>
<dbReference type="GeneID" id="42802369"/>
<dbReference type="OrthoDB" id="41466at2157"/>
<dbReference type="Proteomes" id="UP000582213">
    <property type="component" value="Unassembled WGS sequence"/>
</dbReference>
<reference evidence="3 4" key="1">
    <citation type="submission" date="2019-10" db="EMBL/GenBank/DDBJ databases">
        <title>Genome Sequences from Six Type Strain Members of the Archaeal Family Sulfolobaceae: Acidianus ambivalens, Acidianus infernus, Metallosphaera prunae, Stygiolobus azoricus, Sulfolobus metallicus, and Sulfurisphaera ohwakuensis.</title>
        <authorList>
            <person name="Counts J.A."/>
            <person name="Kelly R.M."/>
        </authorList>
    </citation>
    <scope>NUCLEOTIDE SEQUENCE [LARGE SCALE GENOMIC DNA]</scope>
    <source>
        <strain evidence="3 4">TA-1</strain>
    </source>
</reference>
<evidence type="ECO:0000313" key="3">
    <source>
        <dbReference type="EMBL" id="QGR18167.1"/>
    </source>
</evidence>
<organism evidence="3 4">
    <name type="scientific">Sulfurisphaera ohwakuensis</name>
    <dbReference type="NCBI Taxonomy" id="69656"/>
    <lineage>
        <taxon>Archaea</taxon>
        <taxon>Thermoproteota</taxon>
        <taxon>Thermoprotei</taxon>
        <taxon>Sulfolobales</taxon>
        <taxon>Sulfolobaceae</taxon>
        <taxon>Sulfurisphaera</taxon>
    </lineage>
</organism>
<evidence type="ECO:0000256" key="1">
    <source>
        <dbReference type="SAM" id="Phobius"/>
    </source>
</evidence>
<keyword evidence="1" id="KW-0472">Membrane</keyword>
<dbReference type="EMBL" id="CP045484">
    <property type="protein sequence ID" value="QGR18167.1"/>
    <property type="molecule type" value="Genomic_DNA"/>
</dbReference>
<gene>
    <name evidence="3" type="ORF">D1869_13950</name>
    <name evidence="2" type="ORF">HNQ62_002042</name>
</gene>
<evidence type="ECO:0000313" key="2">
    <source>
        <dbReference type="EMBL" id="MBB5254268.1"/>
    </source>
</evidence>
<dbReference type="EMBL" id="JACHFY010000013">
    <property type="protein sequence ID" value="MBB5254268.1"/>
    <property type="molecule type" value="Genomic_DNA"/>
</dbReference>
<dbReference type="Proteomes" id="UP000427373">
    <property type="component" value="Chromosome"/>
</dbReference>
<feature type="transmembrane region" description="Helical" evidence="1">
    <location>
        <begin position="6"/>
        <end position="28"/>
    </location>
</feature>
<protein>
    <submittedName>
        <fullName evidence="3">Uncharacterized protein</fullName>
    </submittedName>
</protein>
<accession>A0A650CL16</accession>
<name>A0A650CL16_SULOH</name>
<sequence length="96" mass="10892">MLEHFVIFGLMVYSLVFSGVFTLILLGISENEIIESLHIDLNVISREELRVLTLMIMYFIVNGILEAILVAPPVIILSFETIPYIIALISGNWVRK</sequence>
<dbReference type="AlphaFoldDB" id="A0A650CL16"/>
<keyword evidence="1" id="KW-0812">Transmembrane</keyword>